<keyword evidence="1" id="KW-0812">Transmembrane</keyword>
<keyword evidence="1" id="KW-1133">Transmembrane helix</keyword>
<evidence type="ECO:0000256" key="1">
    <source>
        <dbReference type="SAM" id="Phobius"/>
    </source>
</evidence>
<dbReference type="STRING" id="28181.BEN30_09750"/>
<evidence type="ECO:0000313" key="3">
    <source>
        <dbReference type="Proteomes" id="UP000095347"/>
    </source>
</evidence>
<keyword evidence="1" id="KW-0472">Membrane</keyword>
<comment type="caution">
    <text evidence="2">The sequence shown here is derived from an EMBL/GenBank/DDBJ whole genome shotgun (WGS) entry which is preliminary data.</text>
</comment>
<accession>A0A1E5Q7M1</accession>
<reference evidence="3" key="1">
    <citation type="submission" date="2016-07" db="EMBL/GenBank/DDBJ databases">
        <authorList>
            <person name="Florea S."/>
            <person name="Webb J.S."/>
            <person name="Jaromczyk J."/>
            <person name="Schardl C.L."/>
        </authorList>
    </citation>
    <scope>NUCLEOTIDE SEQUENCE [LARGE SCALE GENOMIC DNA]</scope>
    <source>
        <strain evidence="3">MV-1</strain>
    </source>
</reference>
<dbReference type="Proteomes" id="UP000095347">
    <property type="component" value="Unassembled WGS sequence"/>
</dbReference>
<proteinExistence type="predicted"/>
<dbReference type="EMBL" id="MCGG01000025">
    <property type="protein sequence ID" value="OEJ67055.1"/>
    <property type="molecule type" value="Genomic_DNA"/>
</dbReference>
<dbReference type="AlphaFoldDB" id="A0A1E5Q7M1"/>
<name>A0A1E5Q7M1_9PROT</name>
<sequence length="77" mass="8246">MCILGSDEKGNWLPEMLTRMLMHSAIFTVVVALGAVSMNSVGMLDGGKPAKSSFSSFFTGSAAGGGHQWNRREHDDD</sequence>
<keyword evidence="3" id="KW-1185">Reference proteome</keyword>
<organism evidence="2 3">
    <name type="scientific">Magnetovibrio blakemorei</name>
    <dbReference type="NCBI Taxonomy" id="28181"/>
    <lineage>
        <taxon>Bacteria</taxon>
        <taxon>Pseudomonadati</taxon>
        <taxon>Pseudomonadota</taxon>
        <taxon>Alphaproteobacteria</taxon>
        <taxon>Rhodospirillales</taxon>
        <taxon>Magnetovibrionaceae</taxon>
        <taxon>Magnetovibrio</taxon>
    </lineage>
</organism>
<protein>
    <submittedName>
        <fullName evidence="2">Uncharacterized protein</fullName>
    </submittedName>
</protein>
<gene>
    <name evidence="2" type="ORF">BEN30_09750</name>
</gene>
<evidence type="ECO:0000313" key="2">
    <source>
        <dbReference type="EMBL" id="OEJ67055.1"/>
    </source>
</evidence>
<feature type="transmembrane region" description="Helical" evidence="1">
    <location>
        <begin position="20"/>
        <end position="41"/>
    </location>
</feature>